<evidence type="ECO:0000256" key="1">
    <source>
        <dbReference type="SAM" id="MobiDB-lite"/>
    </source>
</evidence>
<evidence type="ECO:0000313" key="4">
    <source>
        <dbReference type="Proteomes" id="UP000621436"/>
    </source>
</evidence>
<evidence type="ECO:0000313" key="3">
    <source>
        <dbReference type="EMBL" id="MBF8437569.1"/>
    </source>
</evidence>
<proteinExistence type="predicted"/>
<feature type="transmembrane region" description="Helical" evidence="2">
    <location>
        <begin position="7"/>
        <end position="28"/>
    </location>
</feature>
<dbReference type="NCBIfam" id="NF033218">
    <property type="entry name" value="anchor_AmaP"/>
    <property type="match status" value="1"/>
</dbReference>
<dbReference type="AlphaFoldDB" id="A0A931ASX7"/>
<keyword evidence="4" id="KW-1185">Reference proteome</keyword>
<name>A0A931ASX7_9FIRM</name>
<comment type="caution">
    <text evidence="3">The sequence shown here is derived from an EMBL/GenBank/DDBJ whole genome shotgun (WGS) entry which is preliminary data.</text>
</comment>
<keyword evidence="2" id="KW-0472">Membrane</keyword>
<dbReference type="RefSeq" id="WP_270454563.1">
    <property type="nucleotide sequence ID" value="NZ_JADPIE010000006.1"/>
</dbReference>
<dbReference type="Proteomes" id="UP000621436">
    <property type="component" value="Unassembled WGS sequence"/>
</dbReference>
<feature type="region of interest" description="Disordered" evidence="1">
    <location>
        <begin position="179"/>
        <end position="209"/>
    </location>
</feature>
<keyword evidence="2" id="KW-1133">Transmembrane helix</keyword>
<evidence type="ECO:0000256" key="2">
    <source>
        <dbReference type="SAM" id="Phobius"/>
    </source>
</evidence>
<gene>
    <name evidence="3" type="primary">amaP</name>
    <name evidence="3" type="ORF">I0Q91_10780</name>
</gene>
<dbReference type="EMBL" id="JADPIE010000006">
    <property type="protein sequence ID" value="MBF8437569.1"/>
    <property type="molecule type" value="Genomic_DNA"/>
</dbReference>
<protein>
    <submittedName>
        <fullName evidence="3">Alkaline shock response membrane anchor protein AmaP</fullName>
    </submittedName>
</protein>
<reference evidence="3" key="1">
    <citation type="submission" date="2020-11" db="EMBL/GenBank/DDBJ databases">
        <title>Halonatronomonas betainensis gen. nov., sp. nov. a novel haloalkaliphilic representative of the family Halanaerobiacae capable of betaine degradation.</title>
        <authorList>
            <person name="Boltyanskaya Y."/>
            <person name="Kevbrin V."/>
            <person name="Detkova E."/>
            <person name="Grouzdev D.S."/>
            <person name="Koziaeva V."/>
            <person name="Zhilina T."/>
        </authorList>
    </citation>
    <scope>NUCLEOTIDE SEQUENCE</scope>
    <source>
        <strain evidence="3">Z-7014</strain>
    </source>
</reference>
<sequence length="223" mass="25232">MKIIHKLITVILLIILMFISLLFTIYSFGLTGEAFLSLVEQDLYQNYILGIIFLVITIISAIAIYPLLKSRDEATILQTGKNGDINISLKAIDKIVRTVTLEQEGIDIKDIKLDTRQNRLYIELVITVKGNQSIPEVSSNLKDSIKERLNETVGTDLAEIKVLIDNVDSLSKKNKIKKEKSEVEIKEESDLDAQNDISEEEEKLNAKDKSDAKDFLNDFDSKE</sequence>
<keyword evidence="2" id="KW-0812">Transmembrane</keyword>
<feature type="transmembrane region" description="Helical" evidence="2">
    <location>
        <begin position="48"/>
        <end position="68"/>
    </location>
</feature>
<organism evidence="3 4">
    <name type="scientific">Halonatronomonas betaini</name>
    <dbReference type="NCBI Taxonomy" id="2778430"/>
    <lineage>
        <taxon>Bacteria</taxon>
        <taxon>Bacillati</taxon>
        <taxon>Bacillota</taxon>
        <taxon>Clostridia</taxon>
        <taxon>Halanaerobiales</taxon>
        <taxon>Halarsenatibacteraceae</taxon>
        <taxon>Halonatronomonas</taxon>
    </lineage>
</organism>
<accession>A0A931ASX7</accession>
<feature type="compositionally biased region" description="Acidic residues" evidence="1">
    <location>
        <begin position="189"/>
        <end position="202"/>
    </location>
</feature>
<feature type="compositionally biased region" description="Basic and acidic residues" evidence="1">
    <location>
        <begin position="179"/>
        <end position="188"/>
    </location>
</feature>